<evidence type="ECO:0000313" key="2">
    <source>
        <dbReference type="Proteomes" id="UP000247810"/>
    </source>
</evidence>
<dbReference type="AlphaFoldDB" id="A0A319CPF7"/>
<accession>A0A319CPF7</accession>
<dbReference type="STRING" id="1448320.A0A319CPF7"/>
<reference evidence="1 2" key="1">
    <citation type="submission" date="2018-02" db="EMBL/GenBank/DDBJ databases">
        <title>The genomes of Aspergillus section Nigri reveals drivers in fungal speciation.</title>
        <authorList>
            <consortium name="DOE Joint Genome Institute"/>
            <person name="Vesth T.C."/>
            <person name="Nybo J."/>
            <person name="Theobald S."/>
            <person name="Brandl J."/>
            <person name="Frisvad J.C."/>
            <person name="Nielsen K.F."/>
            <person name="Lyhne E.K."/>
            <person name="Kogle M.E."/>
            <person name="Kuo A."/>
            <person name="Riley R."/>
            <person name="Clum A."/>
            <person name="Nolan M."/>
            <person name="Lipzen A."/>
            <person name="Salamov A."/>
            <person name="Henrissat B."/>
            <person name="Wiebenga A."/>
            <person name="De vries R.P."/>
            <person name="Grigoriev I.V."/>
            <person name="Mortensen U.H."/>
            <person name="Andersen M.R."/>
            <person name="Baker S.E."/>
        </authorList>
    </citation>
    <scope>NUCLEOTIDE SEQUENCE [LARGE SCALE GENOMIC DNA]</scope>
    <source>
        <strain evidence="1 2">CBS 707.79</strain>
    </source>
</reference>
<gene>
    <name evidence="1" type="ORF">BO71DRAFT_404742</name>
</gene>
<proteinExistence type="predicted"/>
<dbReference type="Proteomes" id="UP000247810">
    <property type="component" value="Unassembled WGS sequence"/>
</dbReference>
<name>A0A319CPF7_9EURO</name>
<dbReference type="EMBL" id="KZ826307">
    <property type="protein sequence ID" value="PYH87326.1"/>
    <property type="molecule type" value="Genomic_DNA"/>
</dbReference>
<protein>
    <submittedName>
        <fullName evidence="1">Uncharacterized protein</fullName>
    </submittedName>
</protein>
<dbReference type="VEuPathDB" id="FungiDB:BO71DRAFT_404742"/>
<organism evidence="1 2">
    <name type="scientific">Aspergillus ellipticus CBS 707.79</name>
    <dbReference type="NCBI Taxonomy" id="1448320"/>
    <lineage>
        <taxon>Eukaryota</taxon>
        <taxon>Fungi</taxon>
        <taxon>Dikarya</taxon>
        <taxon>Ascomycota</taxon>
        <taxon>Pezizomycotina</taxon>
        <taxon>Eurotiomycetes</taxon>
        <taxon>Eurotiomycetidae</taxon>
        <taxon>Eurotiales</taxon>
        <taxon>Aspergillaceae</taxon>
        <taxon>Aspergillus</taxon>
        <taxon>Aspergillus subgen. Circumdati</taxon>
    </lineage>
</organism>
<evidence type="ECO:0000313" key="1">
    <source>
        <dbReference type="EMBL" id="PYH87326.1"/>
    </source>
</evidence>
<keyword evidence="2" id="KW-1185">Reference proteome</keyword>
<sequence>MSLLLLELTGEARGQFRRVGGMTVFKGALGMEDWTGFRGVEMGEWFEFENLDDEGKYLVSIV</sequence>